<sequence length="116" mass="13068">MFGVLSPSHREDPNSIVGEVGSVRQSSYGLDEWTFDSPSPGTTVMLKRGNGAKMEMSPKGRGAAKNDLSFWTDFGRRRIGIWSRVGGRGTIMSYRAYLVIAFWDQILKYLHVGRYF</sequence>
<dbReference type="EMBL" id="OZ034817">
    <property type="protein sequence ID" value="CAL1380884.1"/>
    <property type="molecule type" value="Genomic_DNA"/>
</dbReference>
<keyword evidence="2" id="KW-1185">Reference proteome</keyword>
<name>A0AAV2E4U6_9ROSI</name>
<dbReference type="AlphaFoldDB" id="A0AAV2E4U6"/>
<evidence type="ECO:0000313" key="2">
    <source>
        <dbReference type="Proteomes" id="UP001497516"/>
    </source>
</evidence>
<organism evidence="1 2">
    <name type="scientific">Linum trigynum</name>
    <dbReference type="NCBI Taxonomy" id="586398"/>
    <lineage>
        <taxon>Eukaryota</taxon>
        <taxon>Viridiplantae</taxon>
        <taxon>Streptophyta</taxon>
        <taxon>Embryophyta</taxon>
        <taxon>Tracheophyta</taxon>
        <taxon>Spermatophyta</taxon>
        <taxon>Magnoliopsida</taxon>
        <taxon>eudicotyledons</taxon>
        <taxon>Gunneridae</taxon>
        <taxon>Pentapetalae</taxon>
        <taxon>rosids</taxon>
        <taxon>fabids</taxon>
        <taxon>Malpighiales</taxon>
        <taxon>Linaceae</taxon>
        <taxon>Linum</taxon>
    </lineage>
</organism>
<evidence type="ECO:0000313" key="1">
    <source>
        <dbReference type="EMBL" id="CAL1380884.1"/>
    </source>
</evidence>
<dbReference type="Proteomes" id="UP001497516">
    <property type="component" value="Chromosome 4"/>
</dbReference>
<proteinExistence type="predicted"/>
<reference evidence="1 2" key="1">
    <citation type="submission" date="2024-04" db="EMBL/GenBank/DDBJ databases">
        <authorList>
            <person name="Fracassetti M."/>
        </authorList>
    </citation>
    <scope>NUCLEOTIDE SEQUENCE [LARGE SCALE GENOMIC DNA]</scope>
</reference>
<gene>
    <name evidence="1" type="ORF">LTRI10_LOCUS22300</name>
</gene>
<accession>A0AAV2E4U6</accession>
<protein>
    <submittedName>
        <fullName evidence="1">Uncharacterized protein</fullName>
    </submittedName>
</protein>